<accession>A0ACC0ZK01</accession>
<evidence type="ECO:0000313" key="2">
    <source>
        <dbReference type="Proteomes" id="UP001163603"/>
    </source>
</evidence>
<dbReference type="Proteomes" id="UP001163603">
    <property type="component" value="Chromosome 1"/>
</dbReference>
<reference evidence="2" key="1">
    <citation type="journal article" date="2023" name="G3 (Bethesda)">
        <title>Genome assembly and association tests identify interacting loci associated with vigor, precocity, and sex in interspecific pistachio rootstocks.</title>
        <authorList>
            <person name="Palmer W."/>
            <person name="Jacygrad E."/>
            <person name="Sagayaradj S."/>
            <person name="Cavanaugh K."/>
            <person name="Han R."/>
            <person name="Bertier L."/>
            <person name="Beede B."/>
            <person name="Kafkas S."/>
            <person name="Golino D."/>
            <person name="Preece J."/>
            <person name="Michelmore R."/>
        </authorList>
    </citation>
    <scope>NUCLEOTIDE SEQUENCE [LARGE SCALE GENOMIC DNA]</scope>
</reference>
<proteinExistence type="predicted"/>
<sequence length="36" mass="4599">MALQDRLESRWDRHVYFISITWYVLPTEAYFVWHLR</sequence>
<comment type="caution">
    <text evidence="1">The sequence shown here is derived from an EMBL/GenBank/DDBJ whole genome shotgun (WGS) entry which is preliminary data.</text>
</comment>
<name>A0ACC0ZK01_9ROSI</name>
<evidence type="ECO:0000313" key="1">
    <source>
        <dbReference type="EMBL" id="KAJ0052953.1"/>
    </source>
</evidence>
<organism evidence="1 2">
    <name type="scientific">Pistacia integerrima</name>
    <dbReference type="NCBI Taxonomy" id="434235"/>
    <lineage>
        <taxon>Eukaryota</taxon>
        <taxon>Viridiplantae</taxon>
        <taxon>Streptophyta</taxon>
        <taxon>Embryophyta</taxon>
        <taxon>Tracheophyta</taxon>
        <taxon>Spermatophyta</taxon>
        <taxon>Magnoliopsida</taxon>
        <taxon>eudicotyledons</taxon>
        <taxon>Gunneridae</taxon>
        <taxon>Pentapetalae</taxon>
        <taxon>rosids</taxon>
        <taxon>malvids</taxon>
        <taxon>Sapindales</taxon>
        <taxon>Anacardiaceae</taxon>
        <taxon>Pistacia</taxon>
    </lineage>
</organism>
<keyword evidence="2" id="KW-1185">Reference proteome</keyword>
<dbReference type="EMBL" id="CM047736">
    <property type="protein sequence ID" value="KAJ0052953.1"/>
    <property type="molecule type" value="Genomic_DNA"/>
</dbReference>
<gene>
    <name evidence="1" type="ORF">Pint_03164</name>
</gene>
<protein>
    <submittedName>
        <fullName evidence="1">Uncharacterized protein</fullName>
    </submittedName>
</protein>